<feature type="non-terminal residue" evidence="7">
    <location>
        <position position="147"/>
    </location>
</feature>
<evidence type="ECO:0000313" key="7">
    <source>
        <dbReference type="EMBL" id="CAG8782048.1"/>
    </source>
</evidence>
<keyword evidence="5" id="KW-0539">Nucleus</keyword>
<keyword evidence="8" id="KW-1185">Reference proteome</keyword>
<dbReference type="PANTHER" id="PTHR46481:SF10">
    <property type="entry name" value="ZINC FINGER BED DOMAIN-CONTAINING PROTEIN 39"/>
    <property type="match status" value="1"/>
</dbReference>
<comment type="subcellular location">
    <subcellularLocation>
        <location evidence="1">Nucleus</location>
    </subcellularLocation>
</comment>
<evidence type="ECO:0000256" key="5">
    <source>
        <dbReference type="ARBA" id="ARBA00023242"/>
    </source>
</evidence>
<evidence type="ECO:0000313" key="8">
    <source>
        <dbReference type="Proteomes" id="UP000789901"/>
    </source>
</evidence>
<evidence type="ECO:0000256" key="3">
    <source>
        <dbReference type="ARBA" id="ARBA00022771"/>
    </source>
</evidence>
<evidence type="ECO:0000259" key="6">
    <source>
        <dbReference type="Pfam" id="PF05699"/>
    </source>
</evidence>
<sequence length="147" mass="17467">MSIEKENRYHNISLNLSSDKYDKSDNNDPTIIPTKKRDSPVWQYFNVDNPKPVCKNEQQEQDDLVVKWVVCDLQLFNVVENDEWWNMISKFDPMYRFPIWWQGKQHEYPRLSLIVKNYLYIQATSVSSEQAFSIAGQTITASRNRLD</sequence>
<protein>
    <submittedName>
        <fullName evidence="7">23837_t:CDS:1</fullName>
    </submittedName>
</protein>
<keyword evidence="2" id="KW-0479">Metal-binding</keyword>
<comment type="caution">
    <text evidence="7">The sequence shown here is derived from an EMBL/GenBank/DDBJ whole genome shotgun (WGS) entry which is preliminary data.</text>
</comment>
<keyword evidence="4" id="KW-0862">Zinc</keyword>
<accession>A0ABN7VKK7</accession>
<dbReference type="PANTHER" id="PTHR46481">
    <property type="entry name" value="ZINC FINGER BED DOMAIN-CONTAINING PROTEIN 4"/>
    <property type="match status" value="1"/>
</dbReference>
<evidence type="ECO:0000256" key="2">
    <source>
        <dbReference type="ARBA" id="ARBA00022723"/>
    </source>
</evidence>
<keyword evidence="3" id="KW-0863">Zinc-finger</keyword>
<reference evidence="7 8" key="1">
    <citation type="submission" date="2021-06" db="EMBL/GenBank/DDBJ databases">
        <authorList>
            <person name="Kallberg Y."/>
            <person name="Tangrot J."/>
            <person name="Rosling A."/>
        </authorList>
    </citation>
    <scope>NUCLEOTIDE SEQUENCE [LARGE SCALE GENOMIC DNA]</scope>
    <source>
        <strain evidence="7 8">120-4 pot B 10/14</strain>
    </source>
</reference>
<evidence type="ECO:0000256" key="1">
    <source>
        <dbReference type="ARBA" id="ARBA00004123"/>
    </source>
</evidence>
<dbReference type="SUPFAM" id="SSF53098">
    <property type="entry name" value="Ribonuclease H-like"/>
    <property type="match status" value="1"/>
</dbReference>
<organism evidence="7 8">
    <name type="scientific">Gigaspora margarita</name>
    <dbReference type="NCBI Taxonomy" id="4874"/>
    <lineage>
        <taxon>Eukaryota</taxon>
        <taxon>Fungi</taxon>
        <taxon>Fungi incertae sedis</taxon>
        <taxon>Mucoromycota</taxon>
        <taxon>Glomeromycotina</taxon>
        <taxon>Glomeromycetes</taxon>
        <taxon>Diversisporales</taxon>
        <taxon>Gigasporaceae</taxon>
        <taxon>Gigaspora</taxon>
    </lineage>
</organism>
<feature type="domain" description="HAT C-terminal dimerisation" evidence="6">
    <location>
        <begin position="99"/>
        <end position="147"/>
    </location>
</feature>
<proteinExistence type="predicted"/>
<dbReference type="InterPro" id="IPR008906">
    <property type="entry name" value="HATC_C_dom"/>
</dbReference>
<dbReference type="Proteomes" id="UP000789901">
    <property type="component" value="Unassembled WGS sequence"/>
</dbReference>
<dbReference type="InterPro" id="IPR052035">
    <property type="entry name" value="ZnF_BED_domain_contain"/>
</dbReference>
<evidence type="ECO:0000256" key="4">
    <source>
        <dbReference type="ARBA" id="ARBA00022833"/>
    </source>
</evidence>
<dbReference type="InterPro" id="IPR012337">
    <property type="entry name" value="RNaseH-like_sf"/>
</dbReference>
<gene>
    <name evidence="7" type="ORF">GMARGA_LOCUS19868</name>
</gene>
<dbReference type="EMBL" id="CAJVQB010016931">
    <property type="protein sequence ID" value="CAG8782048.1"/>
    <property type="molecule type" value="Genomic_DNA"/>
</dbReference>
<name>A0ABN7VKK7_GIGMA</name>
<dbReference type="Pfam" id="PF05699">
    <property type="entry name" value="Dimer_Tnp_hAT"/>
    <property type="match status" value="1"/>
</dbReference>